<name>A0ABV5SWE0_9MICO</name>
<comment type="caution">
    <text evidence="2">The sequence shown here is derived from an EMBL/GenBank/DDBJ whole genome shotgun (WGS) entry which is preliminary data.</text>
</comment>
<organism evidence="2 3">
    <name type="scientific">Agromyces lapidis</name>
    <dbReference type="NCBI Taxonomy" id="279574"/>
    <lineage>
        <taxon>Bacteria</taxon>
        <taxon>Bacillati</taxon>
        <taxon>Actinomycetota</taxon>
        <taxon>Actinomycetes</taxon>
        <taxon>Micrococcales</taxon>
        <taxon>Microbacteriaceae</taxon>
        <taxon>Agromyces</taxon>
    </lineage>
</organism>
<keyword evidence="3" id="KW-1185">Reference proteome</keyword>
<evidence type="ECO:0000313" key="2">
    <source>
        <dbReference type="EMBL" id="MFB9643771.1"/>
    </source>
</evidence>
<dbReference type="EMBL" id="JBHMBL010000003">
    <property type="protein sequence ID" value="MFB9643771.1"/>
    <property type="molecule type" value="Genomic_DNA"/>
</dbReference>
<sequence>MERPDAAASARAPGFRADGFQLGLLLDGGTPVFPLGFAGIEPRADPTPPTLSANHSGGGGDEQEYRGSFTGWVWAPAGLPRSSQLVVEWRDFGVPEVRRVLEASLIDAIPEARRLWPDDEA</sequence>
<accession>A0ABV5SWE0</accession>
<feature type="region of interest" description="Disordered" evidence="1">
    <location>
        <begin position="37"/>
        <end position="64"/>
    </location>
</feature>
<gene>
    <name evidence="2" type="ORF">ACFFQV_15865</name>
</gene>
<evidence type="ECO:0000256" key="1">
    <source>
        <dbReference type="SAM" id="MobiDB-lite"/>
    </source>
</evidence>
<reference evidence="2 3" key="1">
    <citation type="submission" date="2024-09" db="EMBL/GenBank/DDBJ databases">
        <authorList>
            <person name="Sun Q."/>
            <person name="Mori K."/>
        </authorList>
    </citation>
    <scope>NUCLEOTIDE SEQUENCE [LARGE SCALE GENOMIC DNA]</scope>
    <source>
        <strain evidence="2 3">JCM 14321</strain>
    </source>
</reference>
<evidence type="ECO:0000313" key="3">
    <source>
        <dbReference type="Proteomes" id="UP001589667"/>
    </source>
</evidence>
<dbReference type="Proteomes" id="UP001589667">
    <property type="component" value="Unassembled WGS sequence"/>
</dbReference>
<proteinExistence type="predicted"/>
<protein>
    <submittedName>
        <fullName evidence="2">Uncharacterized protein</fullName>
    </submittedName>
</protein>
<dbReference type="RefSeq" id="WP_157425522.1">
    <property type="nucleotide sequence ID" value="NZ_BAAANI010000003.1"/>
</dbReference>